<dbReference type="Pfam" id="PF05067">
    <property type="entry name" value="Mn_catalase"/>
    <property type="match status" value="1"/>
</dbReference>
<feature type="binding site" evidence="2">
    <location>
        <position position="65"/>
    </location>
    <ligand>
        <name>Mn(2+)</name>
        <dbReference type="ChEBI" id="CHEBI:29035"/>
        <label>1</label>
    </ligand>
</feature>
<keyword evidence="2" id="KW-0479">Metal-binding</keyword>
<dbReference type="InterPro" id="IPR007760">
    <property type="entry name" value="Mn_catalase"/>
</dbReference>
<dbReference type="RefSeq" id="WP_020074664.1">
    <property type="nucleotide sequence ID" value="NZ_SVNY01000001.1"/>
</dbReference>
<feature type="binding site" evidence="2">
    <location>
        <position position="68"/>
    </location>
    <ligand>
        <name>Mn(2+)</name>
        <dbReference type="ChEBI" id="CHEBI:29035"/>
        <label>1</label>
    </ligand>
</feature>
<accession>A0A928KU62</accession>
<feature type="binding site" evidence="3">
    <location>
        <position position="60"/>
    </location>
    <ligand>
        <name>Ca(2+)</name>
        <dbReference type="ChEBI" id="CHEBI:29108"/>
    </ligand>
</feature>
<reference evidence="4" key="1">
    <citation type="submission" date="2019-04" db="EMBL/GenBank/DDBJ databases">
        <title>Evolution of Biomass-Degrading Anaerobic Consortia Revealed by Metagenomics.</title>
        <authorList>
            <person name="Peng X."/>
        </authorList>
    </citation>
    <scope>NUCLEOTIDE SEQUENCE</scope>
    <source>
        <strain evidence="4">SIG551</strain>
    </source>
</reference>
<keyword evidence="2" id="KW-0464">Manganese</keyword>
<proteinExistence type="inferred from homology"/>
<gene>
    <name evidence="4" type="ORF">E7512_01710</name>
</gene>
<evidence type="ECO:0000313" key="5">
    <source>
        <dbReference type="Proteomes" id="UP000754750"/>
    </source>
</evidence>
<comment type="similarity">
    <text evidence="1">Belongs to the manganese catalase family.</text>
</comment>
<dbReference type="AlphaFoldDB" id="A0A928KU62"/>
<evidence type="ECO:0000256" key="1">
    <source>
        <dbReference type="ARBA" id="ARBA00007644"/>
    </source>
</evidence>
<comment type="cofactor">
    <cofactor evidence="2">
        <name>Mn(2+)</name>
        <dbReference type="ChEBI" id="CHEBI:29035"/>
    </cofactor>
    <text evidence="2">Binds 2 manganese ions per subunit.</text>
</comment>
<feature type="binding site" evidence="2">
    <location>
        <position position="169"/>
    </location>
    <ligand>
        <name>Mn(2+)</name>
        <dbReference type="ChEBI" id="CHEBI:29035"/>
        <label>1</label>
    </ligand>
</feature>
<dbReference type="Gene3D" id="1.20.1260.10">
    <property type="match status" value="1"/>
</dbReference>
<dbReference type="InterPro" id="IPR039377">
    <property type="entry name" value="Mn_catalase_dom"/>
</dbReference>
<feature type="binding site" evidence="2">
    <location>
        <position position="136"/>
    </location>
    <ligand>
        <name>Mn(2+)</name>
        <dbReference type="ChEBI" id="CHEBI:29035"/>
        <label>1</label>
    </ligand>
</feature>
<keyword evidence="3" id="KW-0106">Calcium</keyword>
<dbReference type="EMBL" id="SVNY01000001">
    <property type="protein sequence ID" value="MBE6832296.1"/>
    <property type="molecule type" value="Genomic_DNA"/>
</dbReference>
<dbReference type="CDD" id="cd01051">
    <property type="entry name" value="Mn_catalase"/>
    <property type="match status" value="1"/>
</dbReference>
<sequence length="199" mass="22703">MWVYEKRLQYPVKIKTPNPALAKIIITQYGGPDGELGASLRYLSQRYSMPYPELKAILTDIGTEELGHLEMVGTIVYQLTRNLTPEQIKEAGFDSYFVDHTTGIYPVDASGVPYSASTFASKGDPITDLHEDLAAEQKARTTYDNILRFCDDPDVIDPIRFLRQREVVHYQRFGEGLRITTDHLDSRNFYAFNPAFDKK</sequence>
<comment type="caution">
    <text evidence="4">The sequence shown here is derived from an EMBL/GenBank/DDBJ whole genome shotgun (WGS) entry which is preliminary data.</text>
</comment>
<comment type="cofactor">
    <cofactor evidence="3">
        <name>Ca(2+)</name>
        <dbReference type="ChEBI" id="CHEBI:29108"/>
    </cofactor>
    <text evidence="3">Binds 1 Ca(2+) ion per subunit.</text>
</comment>
<name>A0A928KU62_9FIRM</name>
<evidence type="ECO:0000256" key="3">
    <source>
        <dbReference type="PIRSR" id="PIRSR607760-2"/>
    </source>
</evidence>
<evidence type="ECO:0000313" key="4">
    <source>
        <dbReference type="EMBL" id="MBE6832296.1"/>
    </source>
</evidence>
<dbReference type="InterPro" id="IPR012347">
    <property type="entry name" value="Ferritin-like"/>
</dbReference>
<evidence type="ECO:0000256" key="2">
    <source>
        <dbReference type="PIRSR" id="PIRSR607760-1"/>
    </source>
</evidence>
<dbReference type="InterPro" id="IPR009078">
    <property type="entry name" value="Ferritin-like_SF"/>
</dbReference>
<organism evidence="4 5">
    <name type="scientific">Faecalispora sporosphaeroides</name>
    <dbReference type="NCBI Taxonomy" id="1549"/>
    <lineage>
        <taxon>Bacteria</taxon>
        <taxon>Bacillati</taxon>
        <taxon>Bacillota</taxon>
        <taxon>Clostridia</taxon>
        <taxon>Eubacteriales</taxon>
        <taxon>Oscillospiraceae</taxon>
        <taxon>Faecalispora</taxon>
    </lineage>
</organism>
<dbReference type="SUPFAM" id="SSF47240">
    <property type="entry name" value="Ferritin-like"/>
    <property type="match status" value="1"/>
</dbReference>
<dbReference type="GO" id="GO:0046872">
    <property type="term" value="F:metal ion binding"/>
    <property type="evidence" value="ECO:0007669"/>
    <property type="project" value="UniProtKB-KW"/>
</dbReference>
<protein>
    <submittedName>
        <fullName evidence="4">Manganese catalase family protein</fullName>
    </submittedName>
</protein>
<feature type="binding site" evidence="2">
    <location>
        <position position="35"/>
    </location>
    <ligand>
        <name>Mn(2+)</name>
        <dbReference type="ChEBI" id="CHEBI:29035"/>
        <label>1</label>
    </ligand>
</feature>
<dbReference type="Proteomes" id="UP000754750">
    <property type="component" value="Unassembled WGS sequence"/>
</dbReference>